<reference evidence="1 2" key="1">
    <citation type="submission" date="2020-07" db="EMBL/GenBank/DDBJ databases">
        <title>Sequencing the genomes of 1000 actinobacteria strains.</title>
        <authorList>
            <person name="Klenk H.-P."/>
        </authorList>
    </citation>
    <scope>NUCLEOTIDE SEQUENCE [LARGE SCALE GENOMIC DNA]</scope>
    <source>
        <strain evidence="1 2">DSM 24482</strain>
    </source>
</reference>
<dbReference type="AlphaFoldDB" id="A0A7Y9FIU2"/>
<dbReference type="EMBL" id="JACCBK010000001">
    <property type="protein sequence ID" value="NYD88080.1"/>
    <property type="molecule type" value="Genomic_DNA"/>
</dbReference>
<sequence length="49" mass="5320">MTGPDGDRGEDIYVTRDSGPASAPYLDLIAAARTYLPVLIDELRAARQQ</sequence>
<dbReference type="RefSeq" id="WP_170209113.1">
    <property type="nucleotide sequence ID" value="NZ_BAABFI010000006.1"/>
</dbReference>
<proteinExistence type="predicted"/>
<gene>
    <name evidence="1" type="ORF">BKA21_003629</name>
</gene>
<name>A0A7Y9FIU2_9CELL</name>
<protein>
    <submittedName>
        <fullName evidence="1">Uncharacterized protein</fullName>
    </submittedName>
</protein>
<accession>A0A7Y9FIU2</accession>
<evidence type="ECO:0000313" key="2">
    <source>
        <dbReference type="Proteomes" id="UP000577956"/>
    </source>
</evidence>
<evidence type="ECO:0000313" key="1">
    <source>
        <dbReference type="EMBL" id="NYD88080.1"/>
    </source>
</evidence>
<comment type="caution">
    <text evidence="1">The sequence shown here is derived from an EMBL/GenBank/DDBJ whole genome shotgun (WGS) entry which is preliminary data.</text>
</comment>
<dbReference type="Proteomes" id="UP000577956">
    <property type="component" value="Unassembled WGS sequence"/>
</dbReference>
<organism evidence="1 2">
    <name type="scientific">Cellulomonas oligotrophica</name>
    <dbReference type="NCBI Taxonomy" id="931536"/>
    <lineage>
        <taxon>Bacteria</taxon>
        <taxon>Bacillati</taxon>
        <taxon>Actinomycetota</taxon>
        <taxon>Actinomycetes</taxon>
        <taxon>Micrococcales</taxon>
        <taxon>Cellulomonadaceae</taxon>
        <taxon>Cellulomonas</taxon>
    </lineage>
</organism>